<dbReference type="InterPro" id="IPR051201">
    <property type="entry name" value="Chloro_Bact_Ser_Proteases"/>
</dbReference>
<evidence type="ECO:0000256" key="3">
    <source>
        <dbReference type="SAM" id="SignalP"/>
    </source>
</evidence>
<name>A0ABW2L5X4_9BACT</name>
<evidence type="ECO:0000313" key="6">
    <source>
        <dbReference type="Proteomes" id="UP001596472"/>
    </source>
</evidence>
<dbReference type="InterPro" id="IPR001478">
    <property type="entry name" value="PDZ"/>
</dbReference>
<feature type="chain" id="PRO_5045457597" evidence="3">
    <location>
        <begin position="19"/>
        <end position="459"/>
    </location>
</feature>
<dbReference type="EC" id="3.4.21.-" evidence="5"/>
<dbReference type="InterPro" id="IPR036034">
    <property type="entry name" value="PDZ_sf"/>
</dbReference>
<dbReference type="Pfam" id="PF13180">
    <property type="entry name" value="PDZ_2"/>
    <property type="match status" value="1"/>
</dbReference>
<dbReference type="SMART" id="SM00228">
    <property type="entry name" value="PDZ"/>
    <property type="match status" value="2"/>
</dbReference>
<dbReference type="GO" id="GO:0008233">
    <property type="term" value="F:peptidase activity"/>
    <property type="evidence" value="ECO:0007669"/>
    <property type="project" value="UniProtKB-KW"/>
</dbReference>
<keyword evidence="1 5" id="KW-0645">Protease</keyword>
<evidence type="ECO:0000256" key="1">
    <source>
        <dbReference type="ARBA" id="ARBA00022670"/>
    </source>
</evidence>
<keyword evidence="2 5" id="KW-0378">Hydrolase</keyword>
<gene>
    <name evidence="5" type="ORF">ACFQY0_11305</name>
</gene>
<protein>
    <submittedName>
        <fullName evidence="5">S1C family serine protease</fullName>
        <ecNumber evidence="5">3.4.21.-</ecNumber>
    </submittedName>
</protein>
<keyword evidence="3" id="KW-0732">Signal</keyword>
<dbReference type="PANTHER" id="PTHR43343">
    <property type="entry name" value="PEPTIDASE S12"/>
    <property type="match status" value="1"/>
</dbReference>
<dbReference type="Pfam" id="PF13365">
    <property type="entry name" value="Trypsin_2"/>
    <property type="match status" value="1"/>
</dbReference>
<reference evidence="6" key="1">
    <citation type="journal article" date="2019" name="Int. J. Syst. Evol. Microbiol.">
        <title>The Global Catalogue of Microorganisms (GCM) 10K type strain sequencing project: providing services to taxonomists for standard genome sequencing and annotation.</title>
        <authorList>
            <consortium name="The Broad Institute Genomics Platform"/>
            <consortium name="The Broad Institute Genome Sequencing Center for Infectious Disease"/>
            <person name="Wu L."/>
            <person name="Ma J."/>
        </authorList>
    </citation>
    <scope>NUCLEOTIDE SEQUENCE [LARGE SCALE GENOMIC DNA]</scope>
    <source>
        <strain evidence="6">CGMCC 4.1467</strain>
    </source>
</reference>
<dbReference type="InterPro" id="IPR009003">
    <property type="entry name" value="Peptidase_S1_PA"/>
</dbReference>
<dbReference type="PRINTS" id="PR00834">
    <property type="entry name" value="PROTEASES2C"/>
</dbReference>
<evidence type="ECO:0000259" key="4">
    <source>
        <dbReference type="PROSITE" id="PS50106"/>
    </source>
</evidence>
<dbReference type="PROSITE" id="PS50106">
    <property type="entry name" value="PDZ"/>
    <property type="match status" value="1"/>
</dbReference>
<dbReference type="SUPFAM" id="SSF50494">
    <property type="entry name" value="Trypsin-like serine proteases"/>
    <property type="match status" value="1"/>
</dbReference>
<dbReference type="GO" id="GO:0006508">
    <property type="term" value="P:proteolysis"/>
    <property type="evidence" value="ECO:0007669"/>
    <property type="project" value="UniProtKB-KW"/>
</dbReference>
<dbReference type="PANTHER" id="PTHR43343:SF3">
    <property type="entry name" value="PROTEASE DO-LIKE 8, CHLOROPLASTIC"/>
    <property type="match status" value="1"/>
</dbReference>
<dbReference type="SUPFAM" id="SSF50156">
    <property type="entry name" value="PDZ domain-like"/>
    <property type="match status" value="2"/>
</dbReference>
<feature type="signal peptide" evidence="3">
    <location>
        <begin position="1"/>
        <end position="18"/>
    </location>
</feature>
<evidence type="ECO:0000313" key="5">
    <source>
        <dbReference type="EMBL" id="MFC7337767.1"/>
    </source>
</evidence>
<comment type="caution">
    <text evidence="5">The sequence shown here is derived from an EMBL/GenBank/DDBJ whole genome shotgun (WGS) entry which is preliminary data.</text>
</comment>
<dbReference type="Proteomes" id="UP001596472">
    <property type="component" value="Unassembled WGS sequence"/>
</dbReference>
<proteinExistence type="predicted"/>
<organism evidence="5 6">
    <name type="scientific">Haloferula chungangensis</name>
    <dbReference type="NCBI Taxonomy" id="1048331"/>
    <lineage>
        <taxon>Bacteria</taxon>
        <taxon>Pseudomonadati</taxon>
        <taxon>Verrucomicrobiota</taxon>
        <taxon>Verrucomicrobiia</taxon>
        <taxon>Verrucomicrobiales</taxon>
        <taxon>Verrucomicrobiaceae</taxon>
        <taxon>Haloferula</taxon>
    </lineage>
</organism>
<sequence length="459" mass="48510">MIRLLLAFALLPALPLSGDTTFPVDESPADHDSGDSVILAGVTPAIVSVFPARLLEDDEQSESELMDRFFNLDPDASKDPDGDFQGVGSGVILTSDGLIVTNSHVVHLSTGELADSITVELTDRRRFQARILGADRLTDIALLKVDATNLPVLPIANSDQVRVGDKVFAVGNPFKIGLTATKGMVSALNRSGLNLGGPGSYESFIQTDAPINPGNSGGALADSRGRLVGINTAIYSGAGGNVGIGFAVPSNLARHICTRLLEDGEVKRGLLGIKVRELTASDATRLRLEKISGVLVDETLKGGPAAEAGVLPGDLIVSVDGREALDRAAFRIAVSLHKPGDDLRLTLRRGEMREALELTAVLADPEESGAADAEFELLSLPGVKLKQTKRGEREGLEVIELPEDPALSRKLAVGMLIIEVNGKPTPNFAAAEATFRQGVNEVTVLHEGHESVLALRLDR</sequence>
<dbReference type="InterPro" id="IPR001940">
    <property type="entry name" value="Peptidase_S1C"/>
</dbReference>
<feature type="domain" description="PDZ" evidence="4">
    <location>
        <begin position="260"/>
        <end position="351"/>
    </location>
</feature>
<accession>A0ABW2L5X4</accession>
<keyword evidence="6" id="KW-1185">Reference proteome</keyword>
<dbReference type="Gene3D" id="2.40.10.120">
    <property type="match status" value="1"/>
</dbReference>
<evidence type="ECO:0000256" key="2">
    <source>
        <dbReference type="ARBA" id="ARBA00022801"/>
    </source>
</evidence>
<dbReference type="Gene3D" id="2.30.42.10">
    <property type="match status" value="1"/>
</dbReference>
<dbReference type="RefSeq" id="WP_379712376.1">
    <property type="nucleotide sequence ID" value="NZ_JBHTBS010000005.1"/>
</dbReference>
<dbReference type="EMBL" id="JBHTBS010000005">
    <property type="protein sequence ID" value="MFC7337767.1"/>
    <property type="molecule type" value="Genomic_DNA"/>
</dbReference>